<organism evidence="1 2">
    <name type="scientific">Tessaracoccus lubricantis</name>
    <dbReference type="NCBI Taxonomy" id="545543"/>
    <lineage>
        <taxon>Bacteria</taxon>
        <taxon>Bacillati</taxon>
        <taxon>Actinomycetota</taxon>
        <taxon>Actinomycetes</taxon>
        <taxon>Propionibacteriales</taxon>
        <taxon>Propionibacteriaceae</taxon>
        <taxon>Tessaracoccus</taxon>
    </lineage>
</organism>
<dbReference type="EMBL" id="BAABLV010000053">
    <property type="protein sequence ID" value="GAA4909021.1"/>
    <property type="molecule type" value="Genomic_DNA"/>
</dbReference>
<proteinExistence type="predicted"/>
<evidence type="ECO:0000313" key="2">
    <source>
        <dbReference type="Proteomes" id="UP001501521"/>
    </source>
</evidence>
<protein>
    <submittedName>
        <fullName evidence="1">Uncharacterized protein</fullName>
    </submittedName>
</protein>
<name>A0ABP9FP28_9ACTN</name>
<dbReference type="Proteomes" id="UP001501521">
    <property type="component" value="Unassembled WGS sequence"/>
</dbReference>
<gene>
    <name evidence="1" type="ORF">GCM10025789_30600</name>
</gene>
<evidence type="ECO:0000313" key="1">
    <source>
        <dbReference type="EMBL" id="GAA4909021.1"/>
    </source>
</evidence>
<accession>A0ABP9FP28</accession>
<sequence>MAGLQHIPHVEGALDGTVTVLLGVVVPGAQERHRTGRKRPAVRSGVNAADKLVCRLPAPLGAVGRR</sequence>
<comment type="caution">
    <text evidence="1">The sequence shown here is derived from an EMBL/GenBank/DDBJ whole genome shotgun (WGS) entry which is preliminary data.</text>
</comment>
<reference evidence="2" key="1">
    <citation type="journal article" date="2019" name="Int. J. Syst. Evol. Microbiol.">
        <title>The Global Catalogue of Microorganisms (GCM) 10K type strain sequencing project: providing services to taxonomists for standard genome sequencing and annotation.</title>
        <authorList>
            <consortium name="The Broad Institute Genomics Platform"/>
            <consortium name="The Broad Institute Genome Sequencing Center for Infectious Disease"/>
            <person name="Wu L."/>
            <person name="Ma J."/>
        </authorList>
    </citation>
    <scope>NUCLEOTIDE SEQUENCE [LARGE SCALE GENOMIC DNA]</scope>
    <source>
        <strain evidence="2">JCM 19125</strain>
    </source>
</reference>
<keyword evidence="2" id="KW-1185">Reference proteome</keyword>